<evidence type="ECO:0000313" key="3">
    <source>
        <dbReference type="Proteomes" id="UP000008820"/>
    </source>
</evidence>
<sequence length="364" mass="39397">MSDQQLPITTPPRRCNEHPALTAATMLGNLHGSESCKNSPLVPRRLEPYHHSLLESGSQSAQNSPLPNRRLDKLQGVIRDKSSPLCGRRGAGPEEVDFSDSPIVSRKFNQVQDCVCAPKLRASTAESSTTAGCVHRIESEFSKNSPMMAVMRKRGDSDCSSCMRKNIIRNQFSASVMRSECGGGGSSCESTPLLRRKEPFPPGSPAKGVLGEPGVFSSPVHHGKSSMDHTTFGGFPTSPAKSVLGEPGVFSSPARSVCSPTGEDTVGEGADVLANDQTIVSGWLKFRDNKKWKIRWGVVTKLSPAAGKPNHRKKFRILHNQAIFIITPEDRSISPAVEVMSQAKPTSELKSLMRIIGGFSVCYQ</sequence>
<dbReference type="InterPro" id="IPR011993">
    <property type="entry name" value="PH-like_dom_sf"/>
</dbReference>
<proteinExistence type="predicted"/>
<reference evidence="2" key="2">
    <citation type="submission" date="2022-10" db="UniProtKB">
        <authorList>
            <consortium name="EnsemblMetazoa"/>
        </authorList>
    </citation>
    <scope>IDENTIFICATION</scope>
    <source>
        <strain evidence="2">LVP_AGWG</strain>
    </source>
</reference>
<dbReference type="EnsemblMetazoa" id="AAEL005971-RB">
    <property type="protein sequence ID" value="AAEL005971-PB"/>
    <property type="gene ID" value="AAEL005971"/>
</dbReference>
<protein>
    <recommendedName>
        <fullName evidence="4">PH domain-containing protein</fullName>
    </recommendedName>
</protein>
<name>A0A903U5D0_AEDAE</name>
<dbReference type="AlphaFoldDB" id="A0A903U5D0"/>
<evidence type="ECO:0000256" key="1">
    <source>
        <dbReference type="SAM" id="MobiDB-lite"/>
    </source>
</evidence>
<dbReference type="Gene3D" id="2.30.29.30">
    <property type="entry name" value="Pleckstrin-homology domain (PH domain)/Phosphotyrosine-binding domain (PTB)"/>
    <property type="match status" value="1"/>
</dbReference>
<evidence type="ECO:0000313" key="2">
    <source>
        <dbReference type="EnsemblMetazoa" id="AAEL005971-PB"/>
    </source>
</evidence>
<accession>A0A903U5D0</accession>
<reference evidence="2 3" key="1">
    <citation type="submission" date="2017-06" db="EMBL/GenBank/DDBJ databases">
        <title>Aedes aegypti genome working group (AGWG) sequencing and assembly.</title>
        <authorList>
            <consortium name="Aedes aegypti Genome Working Group (AGWG)"/>
            <person name="Matthews B.J."/>
        </authorList>
    </citation>
    <scope>NUCLEOTIDE SEQUENCE [LARGE SCALE GENOMIC DNA]</scope>
    <source>
        <strain evidence="2 3">LVP_AGWG</strain>
    </source>
</reference>
<feature type="compositionally biased region" description="Basic and acidic residues" evidence="1">
    <location>
        <begin position="69"/>
        <end position="82"/>
    </location>
</feature>
<gene>
    <name evidence="2" type="primary">5567299</name>
</gene>
<dbReference type="OrthoDB" id="7758129at2759"/>
<feature type="region of interest" description="Disordered" evidence="1">
    <location>
        <begin position="55"/>
        <end position="98"/>
    </location>
</feature>
<keyword evidence="3" id="KW-1185">Reference proteome</keyword>
<feature type="compositionally biased region" description="Polar residues" evidence="1">
    <location>
        <begin position="55"/>
        <end position="66"/>
    </location>
</feature>
<evidence type="ECO:0008006" key="4">
    <source>
        <dbReference type="Google" id="ProtNLM"/>
    </source>
</evidence>
<dbReference type="Proteomes" id="UP000008820">
    <property type="component" value="Chromosome 3"/>
</dbReference>
<organism evidence="2 3">
    <name type="scientific">Aedes aegypti</name>
    <name type="common">Yellowfever mosquito</name>
    <name type="synonym">Culex aegypti</name>
    <dbReference type="NCBI Taxonomy" id="7159"/>
    <lineage>
        <taxon>Eukaryota</taxon>
        <taxon>Metazoa</taxon>
        <taxon>Ecdysozoa</taxon>
        <taxon>Arthropoda</taxon>
        <taxon>Hexapoda</taxon>
        <taxon>Insecta</taxon>
        <taxon>Pterygota</taxon>
        <taxon>Neoptera</taxon>
        <taxon>Endopterygota</taxon>
        <taxon>Diptera</taxon>
        <taxon>Nematocera</taxon>
        <taxon>Culicoidea</taxon>
        <taxon>Culicidae</taxon>
        <taxon>Culicinae</taxon>
        <taxon>Aedini</taxon>
        <taxon>Aedes</taxon>
        <taxon>Stegomyia</taxon>
    </lineage>
</organism>